<protein>
    <submittedName>
        <fullName evidence="1">Uncharacterized protein</fullName>
    </submittedName>
</protein>
<keyword evidence="2" id="KW-1185">Reference proteome</keyword>
<reference evidence="1" key="1">
    <citation type="submission" date="2022-11" db="EMBL/GenBank/DDBJ databases">
        <authorList>
            <person name="Petersen C."/>
        </authorList>
    </citation>
    <scope>NUCLEOTIDE SEQUENCE</scope>
    <source>
        <strain evidence="1">IBT 22155</strain>
    </source>
</reference>
<organism evidence="1 2">
    <name type="scientific">Penicillium bovifimosum</name>
    <dbReference type="NCBI Taxonomy" id="126998"/>
    <lineage>
        <taxon>Eukaryota</taxon>
        <taxon>Fungi</taxon>
        <taxon>Dikarya</taxon>
        <taxon>Ascomycota</taxon>
        <taxon>Pezizomycotina</taxon>
        <taxon>Eurotiomycetes</taxon>
        <taxon>Eurotiomycetidae</taxon>
        <taxon>Eurotiales</taxon>
        <taxon>Aspergillaceae</taxon>
        <taxon>Penicillium</taxon>
    </lineage>
</organism>
<evidence type="ECO:0000313" key="1">
    <source>
        <dbReference type="EMBL" id="KAJ5138726.1"/>
    </source>
</evidence>
<gene>
    <name evidence="1" type="ORF">N7515_003574</name>
</gene>
<proteinExistence type="predicted"/>
<sequence length="111" mass="12924">MAAARHISTLPSPDWAVETRHSGRIHKSPSQKSPGAWRSFWLSGANESEWDAEERARRRIPDYCAPLVYFYSGEQFWPGDIAEHLYHNTPTLNYTPIQSQWDHLMLRDLND</sequence>
<dbReference type="GeneID" id="81403488"/>
<comment type="caution">
    <text evidence="1">The sequence shown here is derived from an EMBL/GenBank/DDBJ whole genome shotgun (WGS) entry which is preliminary data.</text>
</comment>
<dbReference type="Proteomes" id="UP001149079">
    <property type="component" value="Unassembled WGS sequence"/>
</dbReference>
<dbReference type="OrthoDB" id="188042at2759"/>
<dbReference type="RefSeq" id="XP_056523375.1">
    <property type="nucleotide sequence ID" value="XM_056664318.1"/>
</dbReference>
<name>A0A9W9H6S4_9EURO</name>
<dbReference type="EMBL" id="JAPQKL010000003">
    <property type="protein sequence ID" value="KAJ5138726.1"/>
    <property type="molecule type" value="Genomic_DNA"/>
</dbReference>
<dbReference type="AlphaFoldDB" id="A0A9W9H6S4"/>
<accession>A0A9W9H6S4</accession>
<evidence type="ECO:0000313" key="2">
    <source>
        <dbReference type="Proteomes" id="UP001149079"/>
    </source>
</evidence>
<reference evidence="1" key="2">
    <citation type="journal article" date="2023" name="IMA Fungus">
        <title>Comparative genomic study of the Penicillium genus elucidates a diverse pangenome and 15 lateral gene transfer events.</title>
        <authorList>
            <person name="Petersen C."/>
            <person name="Sorensen T."/>
            <person name="Nielsen M.R."/>
            <person name="Sondergaard T.E."/>
            <person name="Sorensen J.L."/>
            <person name="Fitzpatrick D.A."/>
            <person name="Frisvad J.C."/>
            <person name="Nielsen K.L."/>
        </authorList>
    </citation>
    <scope>NUCLEOTIDE SEQUENCE</scope>
    <source>
        <strain evidence="1">IBT 22155</strain>
    </source>
</reference>